<organism evidence="2 3">
    <name type="scientific">Parthenolecanium corni</name>
    <dbReference type="NCBI Taxonomy" id="536013"/>
    <lineage>
        <taxon>Eukaryota</taxon>
        <taxon>Metazoa</taxon>
        <taxon>Ecdysozoa</taxon>
        <taxon>Arthropoda</taxon>
        <taxon>Hexapoda</taxon>
        <taxon>Insecta</taxon>
        <taxon>Pterygota</taxon>
        <taxon>Neoptera</taxon>
        <taxon>Paraneoptera</taxon>
        <taxon>Hemiptera</taxon>
        <taxon>Sternorrhyncha</taxon>
        <taxon>Coccoidea</taxon>
        <taxon>Coccidae</taxon>
        <taxon>Parthenolecanium</taxon>
    </lineage>
</organism>
<accession>A0AAN9T692</accession>
<sequence>MGALFFGANFGYLRTQSELCVPTSAACTTRSFWREEAKPRGGNGRWAFRNFIIRRRRSDLEATSAAECSSVEHFLSRAAELSLPHLAGKGKSTRTYKRCMSPSSSSSSSSLSSPPPPPPTKAPSRRLWRRH</sequence>
<evidence type="ECO:0000313" key="3">
    <source>
        <dbReference type="Proteomes" id="UP001367676"/>
    </source>
</evidence>
<dbReference type="AlphaFoldDB" id="A0AAN9T692"/>
<comment type="caution">
    <text evidence="2">The sequence shown here is derived from an EMBL/GenBank/DDBJ whole genome shotgun (WGS) entry which is preliminary data.</text>
</comment>
<dbReference type="Proteomes" id="UP001367676">
    <property type="component" value="Unassembled WGS sequence"/>
</dbReference>
<name>A0AAN9T692_9HEMI</name>
<proteinExistence type="predicted"/>
<feature type="region of interest" description="Disordered" evidence="1">
    <location>
        <begin position="86"/>
        <end position="131"/>
    </location>
</feature>
<evidence type="ECO:0000313" key="2">
    <source>
        <dbReference type="EMBL" id="KAK7573904.1"/>
    </source>
</evidence>
<keyword evidence="3" id="KW-1185">Reference proteome</keyword>
<feature type="compositionally biased region" description="Low complexity" evidence="1">
    <location>
        <begin position="101"/>
        <end position="112"/>
    </location>
</feature>
<protein>
    <submittedName>
        <fullName evidence="2">Uncharacterized protein</fullName>
    </submittedName>
</protein>
<reference evidence="2 3" key="1">
    <citation type="submission" date="2024-03" db="EMBL/GenBank/DDBJ databases">
        <title>Adaptation during the transition from Ophiocordyceps entomopathogen to insect associate is accompanied by gene loss and intensified selection.</title>
        <authorList>
            <person name="Ward C.M."/>
            <person name="Onetto C.A."/>
            <person name="Borneman A.R."/>
        </authorList>
    </citation>
    <scope>NUCLEOTIDE SEQUENCE [LARGE SCALE GENOMIC DNA]</scope>
    <source>
        <strain evidence="2">AWRI1</strain>
        <tissue evidence="2">Single Adult Female</tissue>
    </source>
</reference>
<dbReference type="EMBL" id="JBBCAQ010000037">
    <property type="protein sequence ID" value="KAK7573904.1"/>
    <property type="molecule type" value="Genomic_DNA"/>
</dbReference>
<gene>
    <name evidence="2" type="ORF">V9T40_011095</name>
</gene>
<evidence type="ECO:0000256" key="1">
    <source>
        <dbReference type="SAM" id="MobiDB-lite"/>
    </source>
</evidence>